<evidence type="ECO:0000313" key="2">
    <source>
        <dbReference type="Proteomes" id="UP000198854"/>
    </source>
</evidence>
<evidence type="ECO:0000313" key="1">
    <source>
        <dbReference type="EMBL" id="SDI10228.1"/>
    </source>
</evidence>
<dbReference type="RefSeq" id="WP_093279551.1">
    <property type="nucleotide sequence ID" value="NZ_FNDD01000064.1"/>
</dbReference>
<proteinExistence type="predicted"/>
<gene>
    <name evidence="1" type="ORF">SAMN04488136_1645</name>
</gene>
<sequence length="193" mass="20079">MSTAIESMIEKLSTLLGTIDGKLRNKLSLSGGTVDHLTVTNQLSATADYAHALKVARLISLTGDATGSVSFDGSGSAAITVTVAELANKANQATTYTKTEVDTLFENLIGLAPEALDTIYELASALQENQDSIGTIITTLAAKANSDDVYDKAAADETFATLTNLQSTNDELSSVITQLTAAFVAGTEQINNA</sequence>
<dbReference type="Proteomes" id="UP000198854">
    <property type="component" value="Unassembled WGS sequence"/>
</dbReference>
<reference evidence="1 2" key="1">
    <citation type="submission" date="2016-10" db="EMBL/GenBank/DDBJ databases">
        <authorList>
            <person name="de Groot N.N."/>
        </authorList>
    </citation>
    <scope>NUCLEOTIDE SEQUENCE [LARGE SCALE GENOMIC DNA]</scope>
    <source>
        <strain evidence="1 2">CGMCC 1.10228</strain>
    </source>
</reference>
<dbReference type="AlphaFoldDB" id="A0A1G8HUB5"/>
<dbReference type="EMBL" id="FNDD01000064">
    <property type="protein sequence ID" value="SDI10228.1"/>
    <property type="molecule type" value="Genomic_DNA"/>
</dbReference>
<dbReference type="OrthoDB" id="9810174at2"/>
<dbReference type="STRING" id="861298.SAMN04488136_1645"/>
<organism evidence="1 2">
    <name type="scientific">Vibrio xiamenensis</name>
    <dbReference type="NCBI Taxonomy" id="861298"/>
    <lineage>
        <taxon>Bacteria</taxon>
        <taxon>Pseudomonadati</taxon>
        <taxon>Pseudomonadota</taxon>
        <taxon>Gammaproteobacteria</taxon>
        <taxon>Vibrionales</taxon>
        <taxon>Vibrionaceae</taxon>
        <taxon>Vibrio</taxon>
    </lineage>
</organism>
<keyword evidence="2" id="KW-1185">Reference proteome</keyword>
<name>A0A1G8HUB5_9VIBR</name>
<accession>A0A1G8HUB5</accession>
<protein>
    <submittedName>
        <fullName evidence="1">Uncharacterized protein</fullName>
    </submittedName>
</protein>